<dbReference type="EMBL" id="VUMV01000003">
    <property type="protein sequence ID" value="MST81887.1"/>
    <property type="molecule type" value="Genomic_DNA"/>
</dbReference>
<name>A0A7X2P7W5_9FIRM</name>
<dbReference type="Proteomes" id="UP000466864">
    <property type="component" value="Unassembled WGS sequence"/>
</dbReference>
<comment type="catalytic activity">
    <reaction evidence="7">
        <text>a (3S)-3-hydroxyacyl-CoA + NAD(+) = a 3-oxoacyl-CoA + NADH + H(+)</text>
        <dbReference type="Rhea" id="RHEA:22432"/>
        <dbReference type="ChEBI" id="CHEBI:15378"/>
        <dbReference type="ChEBI" id="CHEBI:57318"/>
        <dbReference type="ChEBI" id="CHEBI:57540"/>
        <dbReference type="ChEBI" id="CHEBI:57945"/>
        <dbReference type="ChEBI" id="CHEBI:90726"/>
        <dbReference type="EC" id="1.1.1.35"/>
    </reaction>
</comment>
<comment type="caution">
    <text evidence="11">The sequence shown here is derived from an EMBL/GenBank/DDBJ whole genome shotgun (WGS) entry which is preliminary data.</text>
</comment>
<dbReference type="EC" id="1.1.1.35" evidence="11"/>
<dbReference type="PANTHER" id="PTHR43561:SF3">
    <property type="entry name" value="HYDROXYACYL-COENZYME A DEHYDROGENASE, MITOCHONDRIAL"/>
    <property type="match status" value="1"/>
</dbReference>
<dbReference type="AlphaFoldDB" id="A0A7X2P7W5"/>
<keyword evidence="12" id="KW-1185">Reference proteome</keyword>
<dbReference type="InterPro" id="IPR006108">
    <property type="entry name" value="3HC_DH_C"/>
</dbReference>
<comment type="pathway">
    <text evidence="2">Lipid metabolism; butanoate metabolism.</text>
</comment>
<dbReference type="Gene3D" id="1.10.1040.10">
    <property type="entry name" value="N-(1-d-carboxylethyl)-l-norvaline Dehydrogenase, domain 2"/>
    <property type="match status" value="1"/>
</dbReference>
<keyword evidence="6" id="KW-0443">Lipid metabolism</keyword>
<feature type="domain" description="3-hydroxyacyl-CoA dehydrogenase NAD binding" evidence="10">
    <location>
        <begin position="93"/>
        <end position="217"/>
    </location>
</feature>
<dbReference type="InterPro" id="IPR006176">
    <property type="entry name" value="3-OHacyl-CoA_DH_NAD-bd"/>
</dbReference>
<dbReference type="PANTHER" id="PTHR43561">
    <property type="match status" value="1"/>
</dbReference>
<dbReference type="InterPro" id="IPR022694">
    <property type="entry name" value="3-OHacyl-CoA_DH"/>
</dbReference>
<feature type="site" description="Important for catalytic activity" evidence="8">
    <location>
        <position position="174"/>
    </location>
</feature>
<dbReference type="Pfam" id="PF00725">
    <property type="entry name" value="3HCDH"/>
    <property type="match status" value="1"/>
</dbReference>
<evidence type="ECO:0000256" key="2">
    <source>
        <dbReference type="ARBA" id="ARBA00005086"/>
    </source>
</evidence>
<dbReference type="NCBIfam" id="NF006143">
    <property type="entry name" value="PRK08293.1"/>
    <property type="match status" value="1"/>
</dbReference>
<sequence>MEFGKVVVVGGGVLGTQIALMCAYTGHDTTIWLRSEGSVGRTQPKIQHYEEAMLADLEAAKKLIGNPMGGFLYPRGLITKWEGMTPEEIDRLAAQAKERFGSLLHISLNMAEALKGADVVIESMSENPQAKVEIYEKMRDLLDEKTLLLTNTSTLLPSMFAEHTGRPDRYLALHFANSIWKNNTAEVMGHAGTSPESFRKAVEFAQELQMVPLQLHKEQPGYILNSLLVPFLNAAEMLWAEGVSDPETIDKTWQLGTGAPVGPFKILDIVGLETAYNIVSLNPESKKEGSTMQKIAALLKEKIDKGEKGINAGKGFYTY</sequence>
<keyword evidence="3" id="KW-0276">Fatty acid metabolism</keyword>
<evidence type="ECO:0000256" key="7">
    <source>
        <dbReference type="ARBA" id="ARBA00049556"/>
    </source>
</evidence>
<evidence type="ECO:0000256" key="8">
    <source>
        <dbReference type="PIRSR" id="PIRSR000105-1"/>
    </source>
</evidence>
<evidence type="ECO:0000313" key="12">
    <source>
        <dbReference type="Proteomes" id="UP000466864"/>
    </source>
</evidence>
<dbReference type="RefSeq" id="WP_154457791.1">
    <property type="nucleotide sequence ID" value="NZ_VUMV01000003.1"/>
</dbReference>
<feature type="domain" description="3-hydroxyacyl-CoA dehydrogenase C-terminal" evidence="9">
    <location>
        <begin position="221"/>
        <end position="319"/>
    </location>
</feature>
<proteinExistence type="predicted"/>
<evidence type="ECO:0000256" key="1">
    <source>
        <dbReference type="ARBA" id="ARBA00005005"/>
    </source>
</evidence>
<dbReference type="InterPro" id="IPR008927">
    <property type="entry name" value="6-PGluconate_DH-like_C_sf"/>
</dbReference>
<dbReference type="InterPro" id="IPR036291">
    <property type="entry name" value="NAD(P)-bd_dom_sf"/>
</dbReference>
<dbReference type="GO" id="GO:0070403">
    <property type="term" value="F:NAD+ binding"/>
    <property type="evidence" value="ECO:0007669"/>
    <property type="project" value="InterPro"/>
</dbReference>
<evidence type="ECO:0000256" key="5">
    <source>
        <dbReference type="ARBA" id="ARBA00023027"/>
    </source>
</evidence>
<dbReference type="InterPro" id="IPR052242">
    <property type="entry name" value="Mito_3-hydroxyacyl-CoA_DH"/>
</dbReference>
<dbReference type="Gene3D" id="3.40.50.720">
    <property type="entry name" value="NAD(P)-binding Rossmann-like Domain"/>
    <property type="match status" value="1"/>
</dbReference>
<dbReference type="GO" id="GO:0006635">
    <property type="term" value="P:fatty acid beta-oxidation"/>
    <property type="evidence" value="ECO:0007669"/>
    <property type="project" value="TreeGrafter"/>
</dbReference>
<evidence type="ECO:0000256" key="4">
    <source>
        <dbReference type="ARBA" id="ARBA00023002"/>
    </source>
</evidence>
<gene>
    <name evidence="11" type="ORF">FYJ60_06110</name>
</gene>
<keyword evidence="4 11" id="KW-0560">Oxidoreductase</keyword>
<comment type="pathway">
    <text evidence="1">Lipid metabolism; fatty acid beta-oxidation.</text>
</comment>
<organism evidence="11 12">
    <name type="scientific">Bilifractor porci</name>
    <dbReference type="NCBI Taxonomy" id="2606636"/>
    <lineage>
        <taxon>Bacteria</taxon>
        <taxon>Bacillati</taxon>
        <taxon>Bacillota</taxon>
        <taxon>Clostridia</taxon>
        <taxon>Lachnospirales</taxon>
        <taxon>Lachnospiraceae</taxon>
        <taxon>Bilifractor</taxon>
    </lineage>
</organism>
<protein>
    <submittedName>
        <fullName evidence="11">3-hydroxyacyl-CoA dehydrogenase</fullName>
        <ecNumber evidence="11">1.1.1.35</ecNumber>
    </submittedName>
</protein>
<dbReference type="InterPro" id="IPR013328">
    <property type="entry name" value="6PGD_dom2"/>
</dbReference>
<dbReference type="Pfam" id="PF02737">
    <property type="entry name" value="3HCDH_N"/>
    <property type="match status" value="1"/>
</dbReference>
<dbReference type="SUPFAM" id="SSF48179">
    <property type="entry name" value="6-phosphogluconate dehydrogenase C-terminal domain-like"/>
    <property type="match status" value="1"/>
</dbReference>
<evidence type="ECO:0000256" key="6">
    <source>
        <dbReference type="ARBA" id="ARBA00023098"/>
    </source>
</evidence>
<dbReference type="PIRSF" id="PIRSF000105">
    <property type="entry name" value="HCDH"/>
    <property type="match status" value="1"/>
</dbReference>
<reference evidence="11 12" key="1">
    <citation type="submission" date="2019-08" db="EMBL/GenBank/DDBJ databases">
        <title>In-depth cultivation of the pig gut microbiome towards novel bacterial diversity and tailored functional studies.</title>
        <authorList>
            <person name="Wylensek D."/>
            <person name="Hitch T.C.A."/>
            <person name="Clavel T."/>
        </authorList>
    </citation>
    <scope>NUCLEOTIDE SEQUENCE [LARGE SCALE GENOMIC DNA]</scope>
    <source>
        <strain evidence="11 12">Oil+RF-744-WCA-WT-13</strain>
    </source>
</reference>
<evidence type="ECO:0000256" key="3">
    <source>
        <dbReference type="ARBA" id="ARBA00022832"/>
    </source>
</evidence>
<dbReference type="GO" id="GO:0003857">
    <property type="term" value="F:(3S)-3-hydroxyacyl-CoA dehydrogenase (NAD+) activity"/>
    <property type="evidence" value="ECO:0007669"/>
    <property type="project" value="UniProtKB-EC"/>
</dbReference>
<accession>A0A7X2P7W5</accession>
<keyword evidence="5" id="KW-0520">NAD</keyword>
<evidence type="ECO:0000259" key="10">
    <source>
        <dbReference type="Pfam" id="PF02737"/>
    </source>
</evidence>
<evidence type="ECO:0000259" key="9">
    <source>
        <dbReference type="Pfam" id="PF00725"/>
    </source>
</evidence>
<dbReference type="SUPFAM" id="SSF51735">
    <property type="entry name" value="NAD(P)-binding Rossmann-fold domains"/>
    <property type="match status" value="1"/>
</dbReference>
<evidence type="ECO:0000313" key="11">
    <source>
        <dbReference type="EMBL" id="MST81887.1"/>
    </source>
</evidence>